<dbReference type="STRING" id="1196324.A374_07589"/>
<dbReference type="EMBL" id="AKKV01000024">
    <property type="protein sequence ID" value="EIT85681.1"/>
    <property type="molecule type" value="Genomic_DNA"/>
</dbReference>
<proteinExistence type="predicted"/>
<feature type="domain" description="Cupin type-2" evidence="1">
    <location>
        <begin position="55"/>
        <end position="101"/>
    </location>
</feature>
<dbReference type="InterPro" id="IPR014710">
    <property type="entry name" value="RmlC-like_jellyroll"/>
</dbReference>
<name>I8J1R8_9BACL</name>
<dbReference type="AlphaFoldDB" id="I8J1R8"/>
<dbReference type="Pfam" id="PF07883">
    <property type="entry name" value="Cupin_2"/>
    <property type="match status" value="1"/>
</dbReference>
<evidence type="ECO:0000313" key="3">
    <source>
        <dbReference type="Proteomes" id="UP000004080"/>
    </source>
</evidence>
<protein>
    <submittedName>
        <fullName evidence="2">Twin-arginine translocation pathway signal and cupin region containing protein</fullName>
    </submittedName>
</protein>
<keyword evidence="3" id="KW-1185">Reference proteome</keyword>
<dbReference type="SUPFAM" id="SSF51182">
    <property type="entry name" value="RmlC-like cupins"/>
    <property type="match status" value="1"/>
</dbReference>
<dbReference type="PANTHER" id="PTHR36448:SF2">
    <property type="entry name" value="CUPIN TYPE-1 DOMAIN-CONTAINING PROTEIN"/>
    <property type="match status" value="1"/>
</dbReference>
<evidence type="ECO:0000313" key="2">
    <source>
        <dbReference type="EMBL" id="EIT85681.1"/>
    </source>
</evidence>
<dbReference type="CDD" id="cd02219">
    <property type="entry name" value="cupin_YjlB-like"/>
    <property type="match status" value="1"/>
</dbReference>
<reference evidence="2 3" key="1">
    <citation type="journal article" date="2012" name="J. Bacteriol.">
        <title>Genome of Bacillus macauensis ZFHKF-1, a Long-Chain-Forming Bacterium.</title>
        <authorList>
            <person name="Cai L."/>
            <person name="Zhang T."/>
        </authorList>
    </citation>
    <scope>NUCLEOTIDE SEQUENCE [LARGE SCALE GENOMIC DNA]</scope>
    <source>
        <strain evidence="2 3">ZFHKF-1</strain>
    </source>
</reference>
<evidence type="ECO:0000259" key="1">
    <source>
        <dbReference type="Pfam" id="PF07883"/>
    </source>
</evidence>
<dbReference type="eggNOG" id="COG4297">
    <property type="taxonomic scope" value="Bacteria"/>
</dbReference>
<sequence length="163" mass="18070">MDIQTFLFEDDGFIPNNPTLPVLLYRQAVQEPISVERIFNQNLWLNSWTNGIFSYHHYHSTTHEVLGVKEGFATVKIGGKQGEELQVHAGDIIVLPAGTGHMNVDSSADFTVVGAYPNGMSYDVQRGIDGERPDVLVAIKNVPIPITDPLYGEGGPLTKYWKD</sequence>
<dbReference type="PATRIC" id="fig|1196324.3.peg.1553"/>
<comment type="caution">
    <text evidence="2">The sequence shown here is derived from an EMBL/GenBank/DDBJ whole genome shotgun (WGS) entry which is preliminary data.</text>
</comment>
<accession>I8J1R8</accession>
<dbReference type="PIRSF" id="PIRSF019307">
    <property type="entry name" value="UCP019307"/>
    <property type="match status" value="1"/>
</dbReference>
<gene>
    <name evidence="2" type="ORF">A374_07589</name>
</gene>
<organism evidence="2 3">
    <name type="scientific">Fictibacillus macauensis ZFHKF-1</name>
    <dbReference type="NCBI Taxonomy" id="1196324"/>
    <lineage>
        <taxon>Bacteria</taxon>
        <taxon>Bacillati</taxon>
        <taxon>Bacillota</taxon>
        <taxon>Bacilli</taxon>
        <taxon>Bacillales</taxon>
        <taxon>Fictibacillaceae</taxon>
        <taxon>Fictibacillus</taxon>
    </lineage>
</organism>
<dbReference type="InterPro" id="IPR013096">
    <property type="entry name" value="Cupin_2"/>
</dbReference>
<dbReference type="RefSeq" id="WP_007201613.1">
    <property type="nucleotide sequence ID" value="NZ_AKKV01000024.1"/>
</dbReference>
<dbReference type="PANTHER" id="PTHR36448">
    <property type="entry name" value="BLR7373 PROTEIN"/>
    <property type="match status" value="1"/>
</dbReference>
<dbReference type="InterPro" id="IPR011051">
    <property type="entry name" value="RmlC_Cupin_sf"/>
</dbReference>
<dbReference type="Gene3D" id="2.60.120.10">
    <property type="entry name" value="Jelly Rolls"/>
    <property type="match status" value="1"/>
</dbReference>
<dbReference type="OrthoDB" id="9791759at2"/>
<dbReference type="Proteomes" id="UP000004080">
    <property type="component" value="Unassembled WGS sequence"/>
</dbReference>
<dbReference type="InterPro" id="IPR047121">
    <property type="entry name" value="YjiB-like"/>
</dbReference>
<dbReference type="InterPro" id="IPR014500">
    <property type="entry name" value="UCP019307_cupin"/>
</dbReference>